<feature type="transmembrane region" description="Helical" evidence="9">
    <location>
        <begin position="333"/>
        <end position="353"/>
    </location>
</feature>
<dbReference type="InterPro" id="IPR017871">
    <property type="entry name" value="ABC_transporter-like_CS"/>
</dbReference>
<feature type="domain" description="ABC transporter" evidence="10">
    <location>
        <begin position="429"/>
        <end position="664"/>
    </location>
</feature>
<keyword evidence="6 9" id="KW-1133">Transmembrane helix</keyword>
<reference evidence="12" key="1">
    <citation type="submission" date="2021-01" db="EMBL/GenBank/DDBJ databases">
        <authorList>
            <person name="Corre E."/>
            <person name="Pelletier E."/>
            <person name="Niang G."/>
            <person name="Scheremetjew M."/>
            <person name="Finn R."/>
            <person name="Kale V."/>
            <person name="Holt S."/>
            <person name="Cochrane G."/>
            <person name="Meng A."/>
            <person name="Brown T."/>
            <person name="Cohen L."/>
        </authorList>
    </citation>
    <scope>NUCLEOTIDE SEQUENCE</scope>
    <source>
        <strain evidence="12">CCMP1594</strain>
    </source>
</reference>
<dbReference type="InterPro" id="IPR003593">
    <property type="entry name" value="AAA+_ATPase"/>
</dbReference>
<dbReference type="GO" id="GO:0005524">
    <property type="term" value="F:ATP binding"/>
    <property type="evidence" value="ECO:0007669"/>
    <property type="project" value="UniProtKB-KW"/>
</dbReference>
<evidence type="ECO:0000256" key="6">
    <source>
        <dbReference type="ARBA" id="ARBA00022989"/>
    </source>
</evidence>
<dbReference type="InterPro" id="IPR011527">
    <property type="entry name" value="ABC1_TM_dom"/>
</dbReference>
<evidence type="ECO:0000256" key="7">
    <source>
        <dbReference type="ARBA" id="ARBA00023136"/>
    </source>
</evidence>
<protein>
    <submittedName>
        <fullName evidence="12">Uncharacterized protein</fullName>
    </submittedName>
</protein>
<dbReference type="GO" id="GO:0006879">
    <property type="term" value="P:intracellular iron ion homeostasis"/>
    <property type="evidence" value="ECO:0007669"/>
    <property type="project" value="TreeGrafter"/>
</dbReference>
<comment type="subcellular location">
    <subcellularLocation>
        <location evidence="1">Mitochondrion membrane</location>
        <topology evidence="1">Multi-pass membrane protein</topology>
    </subcellularLocation>
</comment>
<keyword evidence="5" id="KW-0067">ATP-binding</keyword>
<dbReference type="Pfam" id="PF00005">
    <property type="entry name" value="ABC_tran"/>
    <property type="match status" value="1"/>
</dbReference>
<feature type="transmembrane region" description="Helical" evidence="9">
    <location>
        <begin position="20"/>
        <end position="53"/>
    </location>
</feature>
<dbReference type="CDD" id="cd18582">
    <property type="entry name" value="ABC_6TM_ATM1_ABCB7"/>
    <property type="match status" value="1"/>
</dbReference>
<evidence type="ECO:0000256" key="4">
    <source>
        <dbReference type="ARBA" id="ARBA00022741"/>
    </source>
</evidence>
<dbReference type="InterPro" id="IPR039421">
    <property type="entry name" value="Type_1_exporter"/>
</dbReference>
<feature type="transmembrane region" description="Helical" evidence="9">
    <location>
        <begin position="251"/>
        <end position="271"/>
    </location>
</feature>
<feature type="domain" description="ABC transmembrane type-1" evidence="11">
    <location>
        <begin position="108"/>
        <end position="395"/>
    </location>
</feature>
<evidence type="ECO:0000256" key="3">
    <source>
        <dbReference type="ARBA" id="ARBA00022692"/>
    </source>
</evidence>
<keyword evidence="7 9" id="KW-0472">Membrane</keyword>
<comment type="similarity">
    <text evidence="8">Belongs to the ABC transporter superfamily. ABCB family. Heavy Metal importer (TC 3.A.1.210) subfamily.</text>
</comment>
<evidence type="ECO:0000256" key="8">
    <source>
        <dbReference type="ARBA" id="ARBA00024363"/>
    </source>
</evidence>
<dbReference type="AlphaFoldDB" id="A0A7S4G877"/>
<dbReference type="InterPro" id="IPR027417">
    <property type="entry name" value="P-loop_NTPase"/>
</dbReference>
<dbReference type="FunFam" id="3.40.50.300:FF:000287">
    <property type="entry name" value="Multidrug ABC transporter ATP-binding protein"/>
    <property type="match status" value="1"/>
</dbReference>
<dbReference type="Gene3D" id="3.40.50.300">
    <property type="entry name" value="P-loop containing nucleotide triphosphate hydrolases"/>
    <property type="match status" value="1"/>
</dbReference>
<keyword evidence="2" id="KW-0813">Transport</keyword>
<evidence type="ECO:0000256" key="1">
    <source>
        <dbReference type="ARBA" id="ARBA00004225"/>
    </source>
</evidence>
<organism evidence="12">
    <name type="scientific">Eutreptiella gymnastica</name>
    <dbReference type="NCBI Taxonomy" id="73025"/>
    <lineage>
        <taxon>Eukaryota</taxon>
        <taxon>Discoba</taxon>
        <taxon>Euglenozoa</taxon>
        <taxon>Euglenida</taxon>
        <taxon>Spirocuta</taxon>
        <taxon>Euglenophyceae</taxon>
        <taxon>Eutreptiales</taxon>
        <taxon>Eutreptiaceae</taxon>
        <taxon>Eutreptiella</taxon>
    </lineage>
</organism>
<dbReference type="Gene3D" id="1.20.1560.10">
    <property type="entry name" value="ABC transporter type 1, transmembrane domain"/>
    <property type="match status" value="1"/>
</dbReference>
<dbReference type="GO" id="GO:0005743">
    <property type="term" value="C:mitochondrial inner membrane"/>
    <property type="evidence" value="ECO:0007669"/>
    <property type="project" value="TreeGrafter"/>
</dbReference>
<accession>A0A7S4G877</accession>
<dbReference type="PANTHER" id="PTHR24221">
    <property type="entry name" value="ATP-BINDING CASSETTE SUB-FAMILY B"/>
    <property type="match status" value="1"/>
</dbReference>
<proteinExistence type="inferred from homology"/>
<feature type="transmembrane region" description="Helical" evidence="9">
    <location>
        <begin position="134"/>
        <end position="155"/>
    </location>
</feature>
<sequence>MSLASPSDSKGSPSNSGSWLIPGLLTVGIGALGYFVSWIAGAVVAVSVVTMLLALRVFNERLGDNGLLDGSADAQPALTRSALSRRILATIAGHLWPAGALGIKVRVVVALVLLVSSKVCNLAVPFFFKGVVDFLSGAAAATPFGLGASALVIAYGASRLTTSLLGELRGAIFATVSTTALRKISTQVYAHLHSLDLQFHLDRQTGALTNIMERGTRGVGMALSILLFNVFPVGLEMLLTCVILQQRAGPAFAATAFIMVTIYVVFTSLITDWRTKFRRQMNTLDRRTTQVAVDGLLNYETVKFFDNTAHEVQRYEGARKDYVRKAVQVQESLLILNFGQTVIFTSALVLLMYMSVQKVMLGLLTVGDLVLVHTLFMQLSGPLNYLGGIYRGLSQAITDMENMFEILDQTPGVKDTENAVALRECTGRIEFDHVAFSYGGRQSLFEGLSFQVEPGSTVAFVGPSGCGKSSIVRLLYRFYAPEKGQVLIDGQDLSKLQIDSVRQRIAVVPQDPVLFNETVAYNIRYGRLDATPEEVEEAARRASLHETVLEFPSGYDTIVGERGLKLSGGEKQRLALARAFLKNPKILICDEATSALDSVTEADVLHTMEAAKARGITTVVVAHRLSTVKSADRLFVVDGGKISEQGTHSELLEAQGLYHKFWHRQQEDSAAGL</sequence>
<feature type="transmembrane region" description="Helical" evidence="9">
    <location>
        <begin position="222"/>
        <end position="245"/>
    </location>
</feature>
<keyword evidence="4" id="KW-0547">Nucleotide-binding</keyword>
<name>A0A7S4G877_9EUGL</name>
<dbReference type="SUPFAM" id="SSF90123">
    <property type="entry name" value="ABC transporter transmembrane region"/>
    <property type="match status" value="1"/>
</dbReference>
<dbReference type="PANTHER" id="PTHR24221:SF402">
    <property type="entry name" value="IRON-SULFUR CLUSTERS TRANSPORTER ABCB7, MITOCHONDRIAL"/>
    <property type="match status" value="1"/>
</dbReference>
<dbReference type="SMART" id="SM00382">
    <property type="entry name" value="AAA"/>
    <property type="match status" value="1"/>
</dbReference>
<dbReference type="GO" id="GO:0016887">
    <property type="term" value="F:ATP hydrolysis activity"/>
    <property type="evidence" value="ECO:0007669"/>
    <property type="project" value="InterPro"/>
</dbReference>
<dbReference type="PROSITE" id="PS50893">
    <property type="entry name" value="ABC_TRANSPORTER_2"/>
    <property type="match status" value="1"/>
</dbReference>
<dbReference type="Pfam" id="PF00664">
    <property type="entry name" value="ABC_membrane"/>
    <property type="match status" value="1"/>
</dbReference>
<evidence type="ECO:0000313" key="12">
    <source>
        <dbReference type="EMBL" id="CAE0828407.1"/>
    </source>
</evidence>
<dbReference type="PROSITE" id="PS00211">
    <property type="entry name" value="ABC_TRANSPORTER_1"/>
    <property type="match status" value="1"/>
</dbReference>
<dbReference type="EMBL" id="HBJA01115366">
    <property type="protein sequence ID" value="CAE0828407.1"/>
    <property type="molecule type" value="Transcribed_RNA"/>
</dbReference>
<evidence type="ECO:0000259" key="10">
    <source>
        <dbReference type="PROSITE" id="PS50893"/>
    </source>
</evidence>
<keyword evidence="3 9" id="KW-0812">Transmembrane</keyword>
<dbReference type="GO" id="GO:0140359">
    <property type="term" value="F:ABC-type transporter activity"/>
    <property type="evidence" value="ECO:0007669"/>
    <property type="project" value="InterPro"/>
</dbReference>
<dbReference type="InterPro" id="IPR003439">
    <property type="entry name" value="ABC_transporter-like_ATP-bd"/>
</dbReference>
<evidence type="ECO:0000256" key="2">
    <source>
        <dbReference type="ARBA" id="ARBA00022448"/>
    </source>
</evidence>
<evidence type="ECO:0000256" key="5">
    <source>
        <dbReference type="ARBA" id="ARBA00022840"/>
    </source>
</evidence>
<gene>
    <name evidence="12" type="ORF">EGYM00163_LOCUS39676</name>
</gene>
<evidence type="ECO:0000256" key="9">
    <source>
        <dbReference type="SAM" id="Phobius"/>
    </source>
</evidence>
<dbReference type="InterPro" id="IPR036640">
    <property type="entry name" value="ABC1_TM_sf"/>
</dbReference>
<evidence type="ECO:0000259" key="11">
    <source>
        <dbReference type="PROSITE" id="PS50929"/>
    </source>
</evidence>
<dbReference type="SUPFAM" id="SSF52540">
    <property type="entry name" value="P-loop containing nucleoside triphosphate hydrolases"/>
    <property type="match status" value="1"/>
</dbReference>
<dbReference type="PROSITE" id="PS50929">
    <property type="entry name" value="ABC_TM1F"/>
    <property type="match status" value="1"/>
</dbReference>